<sequence length="65" mass="7957">MKRLRTRQAIRFLRRRYGFGCRQTLWNWRKRGLPYCSSGDGVYYFDDHLEKFASDRKLGRPKGER</sequence>
<evidence type="ECO:0000313" key="1">
    <source>
        <dbReference type="EMBL" id="AKH46939.1"/>
    </source>
</evidence>
<accession>A0A0F7L321</accession>
<reference evidence="1" key="2">
    <citation type="submission" date="2015-03" db="EMBL/GenBank/DDBJ databases">
        <authorList>
            <person name="Chow C.-E.T."/>
            <person name="Winget D.M."/>
            <person name="White R.A.III."/>
            <person name="Hallam S.J."/>
            <person name="Suttle C.A."/>
        </authorList>
    </citation>
    <scope>NUCLEOTIDE SEQUENCE</scope>
    <source>
        <strain evidence="1">Anoxic2_3</strain>
    </source>
</reference>
<proteinExistence type="predicted"/>
<dbReference type="EMBL" id="KR029587">
    <property type="protein sequence ID" value="AKH46939.1"/>
    <property type="molecule type" value="Genomic_DNA"/>
</dbReference>
<organism evidence="1">
    <name type="scientific">uncultured marine virus</name>
    <dbReference type="NCBI Taxonomy" id="186617"/>
    <lineage>
        <taxon>Viruses</taxon>
        <taxon>environmental samples</taxon>
    </lineage>
</organism>
<protein>
    <recommendedName>
        <fullName evidence="2">DNA-binding protein</fullName>
    </recommendedName>
</protein>
<evidence type="ECO:0008006" key="2">
    <source>
        <dbReference type="Google" id="ProtNLM"/>
    </source>
</evidence>
<name>A0A0F7L321_9VIRU</name>
<reference evidence="1" key="1">
    <citation type="journal article" date="2015" name="Front. Microbiol.">
        <title>Combining genomic sequencing methods to explore viral diversity and reveal potential virus-host interactions.</title>
        <authorList>
            <person name="Chow C.E."/>
            <person name="Winget D.M."/>
            <person name="White R.A.III."/>
            <person name="Hallam S.J."/>
            <person name="Suttle C.A."/>
        </authorList>
    </citation>
    <scope>NUCLEOTIDE SEQUENCE</scope>
    <source>
        <strain evidence="1">Anoxic2_3</strain>
    </source>
</reference>